<name>A0A072NH62_SCHAZ</name>
<dbReference type="PATRIC" id="fig|1348973.3.peg.3838"/>
<evidence type="ECO:0000313" key="3">
    <source>
        <dbReference type="Proteomes" id="UP000027936"/>
    </source>
</evidence>
<dbReference type="OrthoDB" id="1187707at2"/>
<comment type="caution">
    <text evidence="2">The sequence shown here is derived from an EMBL/GenBank/DDBJ whole genome shotgun (WGS) entry which is preliminary data.</text>
</comment>
<organism evidence="2 3">
    <name type="scientific">Schinkia azotoformans MEV2011</name>
    <dbReference type="NCBI Taxonomy" id="1348973"/>
    <lineage>
        <taxon>Bacteria</taxon>
        <taxon>Bacillati</taxon>
        <taxon>Bacillota</taxon>
        <taxon>Bacilli</taxon>
        <taxon>Bacillales</taxon>
        <taxon>Bacillaceae</taxon>
        <taxon>Calidifontibacillus/Schinkia group</taxon>
        <taxon>Schinkia</taxon>
    </lineage>
</organism>
<dbReference type="Pfam" id="PF22322">
    <property type="entry name" value="DUF6973"/>
    <property type="match status" value="1"/>
</dbReference>
<dbReference type="InterPro" id="IPR054246">
    <property type="entry name" value="DUF6973"/>
</dbReference>
<proteinExistence type="predicted"/>
<protein>
    <recommendedName>
        <fullName evidence="1">DUF6973 domain-containing protein</fullName>
    </recommendedName>
</protein>
<feature type="domain" description="DUF6973" evidence="1">
    <location>
        <begin position="9"/>
        <end position="103"/>
    </location>
</feature>
<dbReference type="RefSeq" id="WP_051678304.1">
    <property type="nucleotide sequence ID" value="NZ_JJRY01000021.1"/>
</dbReference>
<dbReference type="AlphaFoldDB" id="A0A072NH62"/>
<evidence type="ECO:0000259" key="1">
    <source>
        <dbReference type="Pfam" id="PF22322"/>
    </source>
</evidence>
<gene>
    <name evidence="2" type="ORF">M670_03953</name>
</gene>
<reference evidence="2 3" key="1">
    <citation type="submission" date="2014-04" db="EMBL/GenBank/DDBJ databases">
        <title>Draft genome sequence of Bacillus azotoformans MEV2011, a (co-) denitrifying strain unable to grow in the presence of oxygen.</title>
        <authorList>
            <person name="Nielsen M."/>
            <person name="Schreiber L."/>
            <person name="Finster K."/>
            <person name="Schramm A."/>
        </authorList>
    </citation>
    <scope>NUCLEOTIDE SEQUENCE [LARGE SCALE GENOMIC DNA]</scope>
    <source>
        <strain evidence="2 3">MEV2011</strain>
    </source>
</reference>
<accession>A0A072NH62</accession>
<dbReference type="Proteomes" id="UP000027936">
    <property type="component" value="Unassembled WGS sequence"/>
</dbReference>
<sequence length="142" mass="15539">MLNDQEIEVFNSNEYYGLQALAAAWEATQYSEDIYTSTSLHNGNGDAYRHIMWNALMKKYTTSTYAKQFAAAHENGSTGQPAIEKQMDLYNNSVGRGITLVGSNLELKLDALAKVGSKVDDGYGKRISSTGTLIVTNSTGKK</sequence>
<evidence type="ECO:0000313" key="2">
    <source>
        <dbReference type="EMBL" id="KEF36871.1"/>
    </source>
</evidence>
<dbReference type="EMBL" id="JJRY01000021">
    <property type="protein sequence ID" value="KEF36871.1"/>
    <property type="molecule type" value="Genomic_DNA"/>
</dbReference>